<dbReference type="GO" id="GO:0000139">
    <property type="term" value="C:Golgi membrane"/>
    <property type="evidence" value="ECO:0007669"/>
    <property type="project" value="UniProtKB-SubCell"/>
</dbReference>
<keyword evidence="2" id="KW-0328">Glycosyltransferase</keyword>
<proteinExistence type="inferred from homology"/>
<accession>A0A1U8A062</accession>
<reference evidence="4" key="1">
    <citation type="submission" date="2025-08" db="UniProtKB">
        <authorList>
            <consortium name="RefSeq"/>
        </authorList>
    </citation>
    <scope>IDENTIFICATION</scope>
</reference>
<keyword evidence="2" id="KW-0812">Transmembrane</keyword>
<keyword evidence="2" id="KW-0735">Signal-anchor</keyword>
<keyword evidence="3" id="KW-1185">Reference proteome</keyword>
<dbReference type="GeneID" id="104595749"/>
<keyword evidence="2" id="KW-0472">Membrane</keyword>
<dbReference type="RefSeq" id="XP_010254921.1">
    <property type="nucleotide sequence ID" value="XM_010256619.2"/>
</dbReference>
<dbReference type="PROSITE" id="PS51257">
    <property type="entry name" value="PROKAR_LIPOPROTEIN"/>
    <property type="match status" value="1"/>
</dbReference>
<dbReference type="SUPFAM" id="SSF53448">
    <property type="entry name" value="Nucleotide-diphospho-sugar transferases"/>
    <property type="match status" value="1"/>
</dbReference>
<evidence type="ECO:0000256" key="1">
    <source>
        <dbReference type="ARBA" id="ARBA00007033"/>
    </source>
</evidence>
<name>A0A1U8A062_NELNU</name>
<protein>
    <recommendedName>
        <fullName evidence="2">Glycosyltransferase</fullName>
        <ecNumber evidence="2">2.4.2.-</ecNumber>
    </recommendedName>
</protein>
<sequence>MTGRRDGLLMRNSGQSLRGSRIALAIATGVLLGCVFAFLFPHGFSASDPPAQGRRIPRTSLQVGSSMCESPERINMLKSELVSVSEKNAELKKQVRELTEKLRLAEQGKDQAQKQFLVLGEQHKAGPFGTVKGLRTNPTVVPDESVNPRLAKMLEQVAVRKELIVALANSNVKNMLELWFTSIKKVGIHNYLVVALDDEIVNFCKSNDVPVYRRDPDEGIDSIARTGGNHAVSGLKFHILREFLQLGYSVLLSDVDIIYLQNPFDHLYRDSDVESMTDGHNNMTAYGYNDVFDEPAMGWARYAHTMRIWVYNSGFFYIRPTIPSIELLDRVADRLSWQKAWDQAVFNEELFFPSHPGYDGLHASKRTMDFYLFMNSKVLFKTVRKDDKLRKLKPVIVHVNYHPDKFPRMKAVVEYYVNGNQDALKSFPDGSE</sequence>
<dbReference type="Pfam" id="PF03407">
    <property type="entry name" value="Nucleotid_trans"/>
    <property type="match status" value="1"/>
</dbReference>
<dbReference type="OMA" id="ACESDEM"/>
<comment type="similarity">
    <text evidence="1 2">Belongs to the glycosyltransferase 77 family.</text>
</comment>
<evidence type="ECO:0000313" key="3">
    <source>
        <dbReference type="Proteomes" id="UP000189703"/>
    </source>
</evidence>
<dbReference type="GO" id="GO:0071555">
    <property type="term" value="P:cell wall organization"/>
    <property type="evidence" value="ECO:0007669"/>
    <property type="project" value="UniProtKB-KW"/>
</dbReference>
<dbReference type="InterPro" id="IPR029044">
    <property type="entry name" value="Nucleotide-diphossugar_trans"/>
</dbReference>
<feature type="transmembrane region" description="Helical" evidence="2">
    <location>
        <begin position="21"/>
        <end position="40"/>
    </location>
</feature>
<dbReference type="GO" id="GO:0080147">
    <property type="term" value="P:root hair cell development"/>
    <property type="evidence" value="ECO:0007669"/>
    <property type="project" value="InterPro"/>
</dbReference>
<dbReference type="KEGG" id="nnu:104595749"/>
<dbReference type="InterPro" id="IPR044290">
    <property type="entry name" value="RRA1/2/3"/>
</dbReference>
<comment type="subcellular location">
    <subcellularLocation>
        <location evidence="2">Golgi apparatus membrane</location>
        <topology evidence="2">Single-pass type II membrane protein</topology>
    </subcellularLocation>
</comment>
<dbReference type="STRING" id="4432.A0A1U8A062"/>
<dbReference type="Proteomes" id="UP000189703">
    <property type="component" value="Unplaced"/>
</dbReference>
<dbReference type="OrthoDB" id="540503at2759"/>
<evidence type="ECO:0000313" key="4">
    <source>
        <dbReference type="RefSeq" id="XP_010254921.1"/>
    </source>
</evidence>
<dbReference type="GO" id="GO:0016757">
    <property type="term" value="F:glycosyltransferase activity"/>
    <property type="evidence" value="ECO:0007669"/>
    <property type="project" value="UniProtKB-KW"/>
</dbReference>
<dbReference type="InterPro" id="IPR005069">
    <property type="entry name" value="Nucl-diP-sugar_transferase"/>
</dbReference>
<keyword evidence="2" id="KW-1133">Transmembrane helix</keyword>
<dbReference type="eggNOG" id="ENOG502QRD4">
    <property type="taxonomic scope" value="Eukaryota"/>
</dbReference>
<dbReference type="FunCoup" id="A0A1U8A062">
    <property type="interactions" value="1525"/>
</dbReference>
<dbReference type="AlphaFoldDB" id="A0A1U8A062"/>
<dbReference type="PANTHER" id="PTHR46581">
    <property type="entry name" value="ARABINOSYLTRANSFERASE RRA3"/>
    <property type="match status" value="1"/>
</dbReference>
<keyword evidence="2" id="KW-0333">Golgi apparatus</keyword>
<keyword evidence="2" id="KW-0808">Transferase</keyword>
<evidence type="ECO:0000256" key="2">
    <source>
        <dbReference type="RuleBase" id="RU363055"/>
    </source>
</evidence>
<dbReference type="PANTHER" id="PTHR46581:SF3">
    <property type="entry name" value="ARABINOSYLTRANSFERASE RRA3"/>
    <property type="match status" value="1"/>
</dbReference>
<keyword evidence="2" id="KW-0961">Cell wall biogenesis/degradation</keyword>
<organism evidence="3 4">
    <name type="scientific">Nelumbo nucifera</name>
    <name type="common">Sacred lotus</name>
    <dbReference type="NCBI Taxonomy" id="4432"/>
    <lineage>
        <taxon>Eukaryota</taxon>
        <taxon>Viridiplantae</taxon>
        <taxon>Streptophyta</taxon>
        <taxon>Embryophyta</taxon>
        <taxon>Tracheophyta</taxon>
        <taxon>Spermatophyta</taxon>
        <taxon>Magnoliopsida</taxon>
        <taxon>Proteales</taxon>
        <taxon>Nelumbonaceae</taxon>
        <taxon>Nelumbo</taxon>
    </lineage>
</organism>
<gene>
    <name evidence="4" type="primary">LOC104595749</name>
</gene>
<dbReference type="EC" id="2.4.2.-" evidence="2"/>